<evidence type="ECO:0000313" key="2">
    <source>
        <dbReference type="Proteomes" id="UP000215086"/>
    </source>
</evidence>
<dbReference type="KEGG" id="ttf:THTE_0657"/>
<dbReference type="AlphaFoldDB" id="A0A286RBF1"/>
<dbReference type="Proteomes" id="UP000215086">
    <property type="component" value="Chromosome"/>
</dbReference>
<gene>
    <name evidence="1" type="ORF">THTE_0657</name>
</gene>
<keyword evidence="2" id="KW-1185">Reference proteome</keyword>
<evidence type="ECO:0000313" key="1">
    <source>
        <dbReference type="EMBL" id="ASV73259.1"/>
    </source>
</evidence>
<name>A0A286RBF1_9BACT</name>
<proteinExistence type="predicted"/>
<accession>A0A286RBF1</accession>
<organism evidence="1 2">
    <name type="scientific">Thermogutta terrifontis</name>
    <dbReference type="NCBI Taxonomy" id="1331910"/>
    <lineage>
        <taxon>Bacteria</taxon>
        <taxon>Pseudomonadati</taxon>
        <taxon>Planctomycetota</taxon>
        <taxon>Planctomycetia</taxon>
        <taxon>Pirellulales</taxon>
        <taxon>Thermoguttaceae</taxon>
        <taxon>Thermogutta</taxon>
    </lineage>
</organism>
<dbReference type="EMBL" id="CP018477">
    <property type="protein sequence ID" value="ASV73259.1"/>
    <property type="molecule type" value="Genomic_DNA"/>
</dbReference>
<protein>
    <submittedName>
        <fullName evidence="1">Uncharacterized protein</fullName>
    </submittedName>
</protein>
<reference evidence="1 2" key="1">
    <citation type="journal article" name="Front. Microbiol.">
        <title>Sugar Metabolism of the First Thermophilic Planctomycete Thermogutta terrifontis: Comparative Genomic and Transcriptomic Approaches.</title>
        <authorList>
            <person name="Elcheninov A.G."/>
            <person name="Menzel P."/>
            <person name="Gudbergsdottir S.R."/>
            <person name="Slesarev A.I."/>
            <person name="Kadnikov V.V."/>
            <person name="Krogh A."/>
            <person name="Bonch-Osmolovskaya E.A."/>
            <person name="Peng X."/>
            <person name="Kublanov I.V."/>
        </authorList>
    </citation>
    <scope>NUCLEOTIDE SEQUENCE [LARGE SCALE GENOMIC DNA]</scope>
    <source>
        <strain evidence="1 2">R1</strain>
    </source>
</reference>
<sequence>MPGGNFQNLGTELTTVNEPSQPATARLVRPVNFPRFRSDNSWSAGRSFA</sequence>